<evidence type="ECO:0000313" key="8">
    <source>
        <dbReference type="EMBL" id="STO92730.1"/>
    </source>
</evidence>
<dbReference type="EMBL" id="UGHS01000002">
    <property type="protein sequence ID" value="STO92730.1"/>
    <property type="molecule type" value="Genomic_DNA"/>
</dbReference>
<proteinExistence type="predicted"/>
<dbReference type="InterPro" id="IPR051544">
    <property type="entry name" value="TPS_OM_transporter"/>
</dbReference>
<dbReference type="InterPro" id="IPR013686">
    <property type="entry name" value="Polypept-transport_assoc_ShlB"/>
</dbReference>
<sequence length="531" mass="60259">MNKILIGTLLLAALPAWADDSSEALQQARNQFWELQQHTQQRWLSQHQHQTTNQQAIREDLSQVCLDYQRVRFVGVTLIDPTPFTPQAGKCLNEQRLNQLSRDLTAAYLAAGYVHNPLQFEDDHSGALTVHVFEGRIAKLESPDNGFRINQLMPNALGQPLRIQDLDQALDQANRIVGNKVSVDVLPAKNGEIALAFDNQRSTPISASLTLDNFASKTYDRFQSKANIVLGNPFGLSDILYLNLATTLKSRHKFSRSALLYYSLPYGYWTFNSFISLSQFKTQLPLQSLSLQQKGRTVQAGLSIERVIHRGENHISTASLQVERIDGKNRLAGEVLELQSPKLTSVSLGLNHLQLFNGASLVADLRYERSKDTATEPLQRYFSRWNGELKFDHYQAIGKQLFRHTHQLTGQYSRDYLPSVKQEDLTSRYRVRGLNDYSTSAEKNLVLHNNLAWVKEINGLTVSPYLGFDVGIQRSTVADSHSEKALAYAVGFNLQQSHWQLNLEWANGRLFTPTQGVKQQRLWLFNLSYKF</sequence>
<dbReference type="Pfam" id="PF03865">
    <property type="entry name" value="ShlB"/>
    <property type="match status" value="1"/>
</dbReference>
<evidence type="ECO:0000256" key="3">
    <source>
        <dbReference type="ARBA" id="ARBA00023237"/>
    </source>
</evidence>
<keyword evidence="1" id="KW-0472">Membrane</keyword>
<dbReference type="InterPro" id="IPR005565">
    <property type="entry name" value="Hemolysn_activator_HlyB_C"/>
</dbReference>
<keyword evidence="2" id="KW-0812">Transmembrane</keyword>
<dbReference type="PANTHER" id="PTHR34597">
    <property type="entry name" value="SLR1661 PROTEIN"/>
    <property type="match status" value="1"/>
</dbReference>
<feature type="chain" id="PRO_5017037137" evidence="4">
    <location>
        <begin position="19"/>
        <end position="531"/>
    </location>
</feature>
<dbReference type="Gene3D" id="2.40.160.50">
    <property type="entry name" value="membrane protein fhac: a member of the omp85/tpsb transporter family"/>
    <property type="match status" value="1"/>
</dbReference>
<dbReference type="Pfam" id="PF17287">
    <property type="entry name" value="POTRA_3"/>
    <property type="match status" value="1"/>
</dbReference>
<reference evidence="8 9" key="1">
    <citation type="submission" date="2018-06" db="EMBL/GenBank/DDBJ databases">
        <authorList>
            <consortium name="Pathogen Informatics"/>
            <person name="Doyle S."/>
        </authorList>
    </citation>
    <scope>NUCLEOTIDE SEQUENCE [LARGE SCALE GENOMIC DNA]</scope>
    <source>
        <strain evidence="8 9">NCTC13335</strain>
    </source>
</reference>
<evidence type="ECO:0000259" key="5">
    <source>
        <dbReference type="Pfam" id="PF03865"/>
    </source>
</evidence>
<dbReference type="PANTHER" id="PTHR34597:SF3">
    <property type="entry name" value="OUTER MEMBRANE TRANSPORTER CDIB"/>
    <property type="match status" value="1"/>
</dbReference>
<protein>
    <submittedName>
        <fullName evidence="8">Hemolysin activation/secretion protein</fullName>
    </submittedName>
</protein>
<dbReference type="GO" id="GO:0046819">
    <property type="term" value="P:protein secretion by the type V secretion system"/>
    <property type="evidence" value="ECO:0007669"/>
    <property type="project" value="TreeGrafter"/>
</dbReference>
<dbReference type="GO" id="GO:0008320">
    <property type="term" value="F:protein transmembrane transporter activity"/>
    <property type="evidence" value="ECO:0007669"/>
    <property type="project" value="TreeGrafter"/>
</dbReference>
<evidence type="ECO:0000313" key="9">
    <source>
        <dbReference type="Proteomes" id="UP000255264"/>
    </source>
</evidence>
<dbReference type="Proteomes" id="UP000255264">
    <property type="component" value="Unassembled WGS sequence"/>
</dbReference>
<feature type="domain" description="ShlB POTRA" evidence="7">
    <location>
        <begin position="145"/>
        <end position="187"/>
    </location>
</feature>
<keyword evidence="1" id="KW-1134">Transmembrane beta strand</keyword>
<evidence type="ECO:0000256" key="4">
    <source>
        <dbReference type="SAM" id="SignalP"/>
    </source>
</evidence>
<evidence type="ECO:0000259" key="6">
    <source>
        <dbReference type="Pfam" id="PF08479"/>
    </source>
</evidence>
<dbReference type="GO" id="GO:0098046">
    <property type="term" value="C:type V protein secretion system complex"/>
    <property type="evidence" value="ECO:0007669"/>
    <property type="project" value="TreeGrafter"/>
</dbReference>
<dbReference type="AlphaFoldDB" id="A0A377IYL5"/>
<dbReference type="InterPro" id="IPR035251">
    <property type="entry name" value="ShlB_POTRA"/>
</dbReference>
<dbReference type="InterPro" id="IPR027282">
    <property type="entry name" value="TPS"/>
</dbReference>
<dbReference type="RefSeq" id="WP_115002771.1">
    <property type="nucleotide sequence ID" value="NZ_UGHS01000002.1"/>
</dbReference>
<feature type="domain" description="Polypeptide-transport-associated ShlB-type" evidence="6">
    <location>
        <begin position="67"/>
        <end position="135"/>
    </location>
</feature>
<organism evidence="8 9">
    <name type="scientific">Haemophilus pittmaniae</name>
    <dbReference type="NCBI Taxonomy" id="249188"/>
    <lineage>
        <taxon>Bacteria</taxon>
        <taxon>Pseudomonadati</taxon>
        <taxon>Pseudomonadota</taxon>
        <taxon>Gammaproteobacteria</taxon>
        <taxon>Pasteurellales</taxon>
        <taxon>Pasteurellaceae</taxon>
        <taxon>Haemophilus</taxon>
    </lineage>
</organism>
<gene>
    <name evidence="8" type="primary">hhdB</name>
    <name evidence="8" type="ORF">NCTC13335_00576</name>
</gene>
<name>A0A377IYL5_9PAST</name>
<keyword evidence="9" id="KW-1185">Reference proteome</keyword>
<feature type="domain" description="Haemolysin activator HlyB C-terminal" evidence="5">
    <location>
        <begin position="191"/>
        <end position="493"/>
    </location>
</feature>
<feature type="signal peptide" evidence="4">
    <location>
        <begin position="1"/>
        <end position="18"/>
    </location>
</feature>
<dbReference type="OrthoDB" id="290122at2"/>
<evidence type="ECO:0000256" key="2">
    <source>
        <dbReference type="ARBA" id="ARBA00022692"/>
    </source>
</evidence>
<keyword evidence="4" id="KW-0732">Signal</keyword>
<evidence type="ECO:0000259" key="7">
    <source>
        <dbReference type="Pfam" id="PF17287"/>
    </source>
</evidence>
<accession>A0A377IYL5</accession>
<keyword evidence="3" id="KW-0998">Cell outer membrane</keyword>
<dbReference type="Pfam" id="PF08479">
    <property type="entry name" value="POTRA_2"/>
    <property type="match status" value="1"/>
</dbReference>
<evidence type="ECO:0000256" key="1">
    <source>
        <dbReference type="ARBA" id="ARBA00022452"/>
    </source>
</evidence>
<dbReference type="PIRSF" id="PIRSF029745">
    <property type="entry name" value="FhaC"/>
    <property type="match status" value="1"/>
</dbReference>